<evidence type="ECO:0000259" key="3">
    <source>
        <dbReference type="Pfam" id="PF00589"/>
    </source>
</evidence>
<dbReference type="Proteomes" id="UP000190044">
    <property type="component" value="Unassembled WGS sequence"/>
</dbReference>
<dbReference type="GO" id="GO:0015074">
    <property type="term" value="P:DNA integration"/>
    <property type="evidence" value="ECO:0007669"/>
    <property type="project" value="InterPro"/>
</dbReference>
<evidence type="ECO:0000256" key="2">
    <source>
        <dbReference type="ARBA" id="ARBA00023172"/>
    </source>
</evidence>
<gene>
    <name evidence="4" type="ORF">SAMN06295937_1003121</name>
</gene>
<dbReference type="RefSeq" id="WP_139375651.1">
    <property type="nucleotide sequence ID" value="NZ_FUYP01000003.1"/>
</dbReference>
<dbReference type="SUPFAM" id="SSF56349">
    <property type="entry name" value="DNA breaking-rejoining enzymes"/>
    <property type="match status" value="1"/>
</dbReference>
<dbReference type="EMBL" id="FUYP01000003">
    <property type="protein sequence ID" value="SKB32895.1"/>
    <property type="molecule type" value="Genomic_DNA"/>
</dbReference>
<dbReference type="Pfam" id="PF00589">
    <property type="entry name" value="Phage_integrase"/>
    <property type="match status" value="1"/>
</dbReference>
<dbReference type="OrthoDB" id="8255089at2"/>
<evidence type="ECO:0000313" key="4">
    <source>
        <dbReference type="EMBL" id="SKB32895.1"/>
    </source>
</evidence>
<dbReference type="InterPro" id="IPR013762">
    <property type="entry name" value="Integrase-like_cat_sf"/>
</dbReference>
<dbReference type="InterPro" id="IPR002104">
    <property type="entry name" value="Integrase_catalytic"/>
</dbReference>
<evidence type="ECO:0000256" key="1">
    <source>
        <dbReference type="ARBA" id="ARBA00023125"/>
    </source>
</evidence>
<dbReference type="AlphaFoldDB" id="A0A1T5ADB7"/>
<dbReference type="CDD" id="cd00397">
    <property type="entry name" value="DNA_BRE_C"/>
    <property type="match status" value="1"/>
</dbReference>
<dbReference type="GO" id="GO:0006310">
    <property type="term" value="P:DNA recombination"/>
    <property type="evidence" value="ECO:0007669"/>
    <property type="project" value="UniProtKB-KW"/>
</dbReference>
<dbReference type="InterPro" id="IPR011010">
    <property type="entry name" value="DNA_brk_join_enz"/>
</dbReference>
<keyword evidence="2" id="KW-0233">DNA recombination</keyword>
<dbReference type="GO" id="GO:0003677">
    <property type="term" value="F:DNA binding"/>
    <property type="evidence" value="ECO:0007669"/>
    <property type="project" value="UniProtKB-KW"/>
</dbReference>
<sequence length="394" mass="44821">MIKLPRYTRPIRLKSGQTAFYWELPPWARPDKNGVPKMRDGRPCPVESAALGTDIGLAKDRADILNETLDAWRTGIRKGPEKGTVSWLFDWYQEQDQFKKNKAITRKEYTRLMLRLAEEKMKFGTFGQRSAALVTASAADALYKIWLDRNGKRQATYAMQVCRLVWNWAARHHDVTGVQFNPFAKMRLSTKAAVGNRPTTRAEYDLYRKTARDMGYQSMATAAALCFELCQRVWDAFGFVDEDGKERRGFRWSDYHPGESITVIQSKTGKEVPVPLSEMVDGEPFPLFPTLEEELSRTERKALVIVVDEKTGLPLTYDAMNKRHREICDRAKLPKKMTFTGFRHGGITELGDAGVDDVRPISGHITLNTTAIYNKANQVKAVRAARARLAHLSE</sequence>
<keyword evidence="1" id="KW-0238">DNA-binding</keyword>
<dbReference type="Gene3D" id="1.10.150.130">
    <property type="match status" value="1"/>
</dbReference>
<accession>A0A1T5ADB7</accession>
<dbReference type="InterPro" id="IPR010998">
    <property type="entry name" value="Integrase_recombinase_N"/>
</dbReference>
<keyword evidence="5" id="KW-1185">Reference proteome</keyword>
<dbReference type="Gene3D" id="1.10.443.10">
    <property type="entry name" value="Intergrase catalytic core"/>
    <property type="match status" value="1"/>
</dbReference>
<name>A0A1T5ADB7_9SPHN</name>
<proteinExistence type="predicted"/>
<protein>
    <submittedName>
        <fullName evidence="4">Phage integrase family protein</fullName>
    </submittedName>
</protein>
<reference evidence="5" key="1">
    <citation type="submission" date="2017-02" db="EMBL/GenBank/DDBJ databases">
        <authorList>
            <person name="Varghese N."/>
            <person name="Submissions S."/>
        </authorList>
    </citation>
    <scope>NUCLEOTIDE SEQUENCE [LARGE SCALE GENOMIC DNA]</scope>
    <source>
        <strain evidence="5">R11H</strain>
    </source>
</reference>
<feature type="domain" description="Tyr recombinase" evidence="3">
    <location>
        <begin position="246"/>
        <end position="377"/>
    </location>
</feature>
<evidence type="ECO:0000313" key="5">
    <source>
        <dbReference type="Proteomes" id="UP000190044"/>
    </source>
</evidence>
<organism evidence="4 5">
    <name type="scientific">Sphingopyxis flava</name>
    <dbReference type="NCBI Taxonomy" id="1507287"/>
    <lineage>
        <taxon>Bacteria</taxon>
        <taxon>Pseudomonadati</taxon>
        <taxon>Pseudomonadota</taxon>
        <taxon>Alphaproteobacteria</taxon>
        <taxon>Sphingomonadales</taxon>
        <taxon>Sphingomonadaceae</taxon>
        <taxon>Sphingopyxis</taxon>
    </lineage>
</organism>